<organism evidence="2 3">
    <name type="scientific">Chthoniobacter flavus Ellin428</name>
    <dbReference type="NCBI Taxonomy" id="497964"/>
    <lineage>
        <taxon>Bacteria</taxon>
        <taxon>Pseudomonadati</taxon>
        <taxon>Verrucomicrobiota</taxon>
        <taxon>Spartobacteria</taxon>
        <taxon>Chthoniobacterales</taxon>
        <taxon>Chthoniobacteraceae</taxon>
        <taxon>Chthoniobacter</taxon>
    </lineage>
</organism>
<dbReference type="PROSITE" id="PS51257">
    <property type="entry name" value="PROKAR_LIPOPROTEIN"/>
    <property type="match status" value="1"/>
</dbReference>
<dbReference type="STRING" id="497964.CfE428DRAFT_0743"/>
<protein>
    <recommendedName>
        <fullName evidence="4">Lipoprotein</fullName>
    </recommendedName>
</protein>
<gene>
    <name evidence="2" type="ORF">CfE428DRAFT_0743</name>
</gene>
<evidence type="ECO:0008006" key="4">
    <source>
        <dbReference type="Google" id="ProtNLM"/>
    </source>
</evidence>
<keyword evidence="3" id="KW-1185">Reference proteome</keyword>
<dbReference type="EMBL" id="ABVL01000002">
    <property type="protein sequence ID" value="EDY21498.1"/>
    <property type="molecule type" value="Genomic_DNA"/>
</dbReference>
<evidence type="ECO:0000313" key="2">
    <source>
        <dbReference type="EMBL" id="EDY21498.1"/>
    </source>
</evidence>
<proteinExistence type="predicted"/>
<dbReference type="InParanoid" id="B4CVQ6"/>
<accession>B4CVQ6</accession>
<keyword evidence="1" id="KW-0732">Signal</keyword>
<feature type="chain" id="PRO_5002800216" description="Lipoprotein" evidence="1">
    <location>
        <begin position="24"/>
        <end position="181"/>
    </location>
</feature>
<feature type="signal peptide" evidence="1">
    <location>
        <begin position="1"/>
        <end position="23"/>
    </location>
</feature>
<sequence length="181" mass="20242" precursor="true">MPFVNLRYAKAAAVVSIGLVASACTTSVRCGDARRVHPASILFMMEDYLEFPKIPLGERKAFSFHVTKCKGDATIFFPKSLRMRIPKAELDLTQSSHDQPWRSTLLRVSLVGPDGRKLYDQKINLATDWKGGAEVGSKYSKLWLKLPGEAKLASLESYTFQVEVLRPSGRRADTLEISSEY</sequence>
<dbReference type="AlphaFoldDB" id="B4CVQ6"/>
<reference evidence="2 3" key="1">
    <citation type="journal article" date="2011" name="J. Bacteriol.">
        <title>Genome sequence of Chthoniobacter flavus Ellin428, an aerobic heterotrophic soil bacterium.</title>
        <authorList>
            <person name="Kant R."/>
            <person name="van Passel M.W."/>
            <person name="Palva A."/>
            <person name="Lucas S."/>
            <person name="Lapidus A."/>
            <person name="Glavina Del Rio T."/>
            <person name="Dalin E."/>
            <person name="Tice H."/>
            <person name="Bruce D."/>
            <person name="Goodwin L."/>
            <person name="Pitluck S."/>
            <person name="Larimer F.W."/>
            <person name="Land M.L."/>
            <person name="Hauser L."/>
            <person name="Sangwan P."/>
            <person name="de Vos W.M."/>
            <person name="Janssen P.H."/>
            <person name="Smidt H."/>
        </authorList>
    </citation>
    <scope>NUCLEOTIDE SEQUENCE [LARGE SCALE GENOMIC DNA]</scope>
    <source>
        <strain evidence="2 3">Ellin428</strain>
    </source>
</reference>
<name>B4CVQ6_9BACT</name>
<comment type="caution">
    <text evidence="2">The sequence shown here is derived from an EMBL/GenBank/DDBJ whole genome shotgun (WGS) entry which is preliminary data.</text>
</comment>
<evidence type="ECO:0000313" key="3">
    <source>
        <dbReference type="Proteomes" id="UP000005824"/>
    </source>
</evidence>
<dbReference type="Proteomes" id="UP000005824">
    <property type="component" value="Unassembled WGS sequence"/>
</dbReference>
<dbReference type="RefSeq" id="WP_006978070.1">
    <property type="nucleotide sequence ID" value="NZ_ABVL01000002.1"/>
</dbReference>
<evidence type="ECO:0000256" key="1">
    <source>
        <dbReference type="SAM" id="SignalP"/>
    </source>
</evidence>